<dbReference type="AlphaFoldDB" id="A0AAV4D9Q6"/>
<feature type="non-terminal residue" evidence="1">
    <location>
        <position position="1"/>
    </location>
</feature>
<sequence>GRYAMSFEYDFGSTSNEGVGGTLASESACNLQGSFRRGFELRYRRSGMTESPTV</sequence>
<organism evidence="1 2">
    <name type="scientific">Plakobranchus ocellatus</name>
    <dbReference type="NCBI Taxonomy" id="259542"/>
    <lineage>
        <taxon>Eukaryota</taxon>
        <taxon>Metazoa</taxon>
        <taxon>Spiralia</taxon>
        <taxon>Lophotrochozoa</taxon>
        <taxon>Mollusca</taxon>
        <taxon>Gastropoda</taxon>
        <taxon>Heterobranchia</taxon>
        <taxon>Euthyneura</taxon>
        <taxon>Panpulmonata</taxon>
        <taxon>Sacoglossa</taxon>
        <taxon>Placobranchoidea</taxon>
        <taxon>Plakobranchidae</taxon>
        <taxon>Plakobranchus</taxon>
    </lineage>
</organism>
<proteinExistence type="predicted"/>
<keyword evidence="2" id="KW-1185">Reference proteome</keyword>
<accession>A0AAV4D9Q6</accession>
<gene>
    <name evidence="1" type="ORF">PoB_006721500</name>
</gene>
<evidence type="ECO:0000313" key="1">
    <source>
        <dbReference type="EMBL" id="GFO40710.1"/>
    </source>
</evidence>
<dbReference type="Proteomes" id="UP000735302">
    <property type="component" value="Unassembled WGS sequence"/>
</dbReference>
<comment type="caution">
    <text evidence="1">The sequence shown here is derived from an EMBL/GenBank/DDBJ whole genome shotgun (WGS) entry which is preliminary data.</text>
</comment>
<evidence type="ECO:0000313" key="2">
    <source>
        <dbReference type="Proteomes" id="UP000735302"/>
    </source>
</evidence>
<reference evidence="1 2" key="1">
    <citation type="journal article" date="2021" name="Elife">
        <title>Chloroplast acquisition without the gene transfer in kleptoplastic sea slugs, Plakobranchus ocellatus.</title>
        <authorList>
            <person name="Maeda T."/>
            <person name="Takahashi S."/>
            <person name="Yoshida T."/>
            <person name="Shimamura S."/>
            <person name="Takaki Y."/>
            <person name="Nagai Y."/>
            <person name="Toyoda A."/>
            <person name="Suzuki Y."/>
            <person name="Arimoto A."/>
            <person name="Ishii H."/>
            <person name="Satoh N."/>
            <person name="Nishiyama T."/>
            <person name="Hasebe M."/>
            <person name="Maruyama T."/>
            <person name="Minagawa J."/>
            <person name="Obokata J."/>
            <person name="Shigenobu S."/>
        </authorList>
    </citation>
    <scope>NUCLEOTIDE SEQUENCE [LARGE SCALE GENOMIC DNA]</scope>
</reference>
<protein>
    <submittedName>
        <fullName evidence="1">Uncharacterized protein</fullName>
    </submittedName>
</protein>
<dbReference type="EMBL" id="BLXT01007634">
    <property type="protein sequence ID" value="GFO40710.1"/>
    <property type="molecule type" value="Genomic_DNA"/>
</dbReference>
<name>A0AAV4D9Q6_9GAST</name>